<name>A0A6J4MJC7_9ACTN</name>
<sequence length="123" mass="13533">MAATLAAGVVVLLHLAFLVYAVLGGFLALRNRLWLWPHVATTMWCLTVTLTGVTCPLTRLEKWLITLGGQTPYEASFTAHYLRDVVYPTQYETAVWLAGIAFAVLSYVIVLRTPQRVVAAPAT</sequence>
<evidence type="ECO:0000313" key="2">
    <source>
        <dbReference type="EMBL" id="CAA9361059.1"/>
    </source>
</evidence>
<feature type="transmembrane region" description="Helical" evidence="1">
    <location>
        <begin position="93"/>
        <end position="111"/>
    </location>
</feature>
<evidence type="ECO:0008006" key="3">
    <source>
        <dbReference type="Google" id="ProtNLM"/>
    </source>
</evidence>
<keyword evidence="1" id="KW-0472">Membrane</keyword>
<gene>
    <name evidence="2" type="ORF">AVDCRST_MAG16-3058</name>
</gene>
<keyword evidence="1" id="KW-0812">Transmembrane</keyword>
<keyword evidence="1" id="KW-1133">Transmembrane helix</keyword>
<accession>A0A6J4MJC7</accession>
<organism evidence="2">
    <name type="scientific">uncultured Frankineae bacterium</name>
    <dbReference type="NCBI Taxonomy" id="437475"/>
    <lineage>
        <taxon>Bacteria</taxon>
        <taxon>Bacillati</taxon>
        <taxon>Actinomycetota</taxon>
        <taxon>Actinomycetes</taxon>
        <taxon>Frankiales</taxon>
        <taxon>environmental samples</taxon>
    </lineage>
</organism>
<dbReference type="AlphaFoldDB" id="A0A6J4MJC7"/>
<protein>
    <recommendedName>
        <fullName evidence="3">DUF2784 domain-containing protein</fullName>
    </recommendedName>
</protein>
<proteinExistence type="predicted"/>
<dbReference type="InterPro" id="IPR021218">
    <property type="entry name" value="DUF2784"/>
</dbReference>
<dbReference type="EMBL" id="CADCUE010000287">
    <property type="protein sequence ID" value="CAA9361059.1"/>
    <property type="molecule type" value="Genomic_DNA"/>
</dbReference>
<dbReference type="Pfam" id="PF10861">
    <property type="entry name" value="DUF2784"/>
    <property type="match status" value="1"/>
</dbReference>
<evidence type="ECO:0000256" key="1">
    <source>
        <dbReference type="SAM" id="Phobius"/>
    </source>
</evidence>
<reference evidence="2" key="1">
    <citation type="submission" date="2020-02" db="EMBL/GenBank/DDBJ databases">
        <authorList>
            <person name="Meier V. D."/>
        </authorList>
    </citation>
    <scope>NUCLEOTIDE SEQUENCE</scope>
    <source>
        <strain evidence="2">AVDCRST_MAG16</strain>
    </source>
</reference>